<dbReference type="Proteomes" id="UP000295388">
    <property type="component" value="Unassembled WGS sequence"/>
</dbReference>
<name>A0A4R6KMS3_9ACTN</name>
<evidence type="ECO:0000256" key="1">
    <source>
        <dbReference type="SAM" id="SignalP"/>
    </source>
</evidence>
<dbReference type="SMART" id="SM00909">
    <property type="entry name" value="Germane"/>
    <property type="match status" value="1"/>
</dbReference>
<sequence>MRSRLLAAALASALLVTGCGTVPTKGPIRSGSQDGPAPLAGGIGVEAQPPRQNAAPLTIVNGFLEAMSDKRGLDKARQYMTPPAAASWKPEQRTYVYDQSSTKAVSIRSQNSIALRAPLIGSIDGRGSWTPAPRGALASFDFVLAKVDGQYRVASVPPGVFLGSNLLDARLRPSPLYFANRERDMLVPDTIYLPNNLPPGQAATQLVQELLKGPTDRLGNGVVTAAPPGTQVNVSVPVDYGVATVALSDTANGLSTADRQLLAAQIAWTLRPISSRVRITVGGAQLLPDLEEVLTFSDFSQYDPSVPIGQMKDLYGVRNHKLVRINQDGSNTIDATPLDGSQLYQFKVQSFAVDLRGEFGAVVTEVNSNRVIAYGRLEPGDKDGKPEFIPTDGTVLRPTFDNVGNLWIVDRAGGDSPRLRMRNKDGKVTEIQADFQGQPIQLRMAPDGVRALLVISPKTGGGNVVKTATVVTDDQKLALSNFRSLELPLVDITDASWTQSGILVAGKARIGAPRQPWQVNVDGSQPRLIQGASNDFQATFLASNTNIDTLPVVEDPDGRLHWQTKDLGWATLDDNPAIPISPVYPG</sequence>
<evidence type="ECO:0000313" key="3">
    <source>
        <dbReference type="EMBL" id="TDO51360.1"/>
    </source>
</evidence>
<keyword evidence="1" id="KW-0732">Signal</keyword>
<dbReference type="RefSeq" id="WP_133799322.1">
    <property type="nucleotide sequence ID" value="NZ_SNWQ01000003.1"/>
</dbReference>
<proteinExistence type="predicted"/>
<dbReference type="InterPro" id="IPR059026">
    <property type="entry name" value="LpqB_N"/>
</dbReference>
<keyword evidence="4" id="KW-1185">Reference proteome</keyword>
<dbReference type="SUPFAM" id="SSF101898">
    <property type="entry name" value="NHL repeat"/>
    <property type="match status" value="1"/>
</dbReference>
<evidence type="ECO:0000313" key="4">
    <source>
        <dbReference type="Proteomes" id="UP000295388"/>
    </source>
</evidence>
<dbReference type="EMBL" id="SNWQ01000003">
    <property type="protein sequence ID" value="TDO51360.1"/>
    <property type="molecule type" value="Genomic_DNA"/>
</dbReference>
<dbReference type="Pfam" id="PF10647">
    <property type="entry name" value="Gmad1"/>
    <property type="match status" value="1"/>
</dbReference>
<organism evidence="3 4">
    <name type="scientific">Kribbella caucasensis</name>
    <dbReference type="NCBI Taxonomy" id="2512215"/>
    <lineage>
        <taxon>Bacteria</taxon>
        <taxon>Bacillati</taxon>
        <taxon>Actinomycetota</taxon>
        <taxon>Actinomycetes</taxon>
        <taxon>Propionibacteriales</taxon>
        <taxon>Kribbellaceae</taxon>
        <taxon>Kribbella</taxon>
    </lineage>
</organism>
<comment type="caution">
    <text evidence="3">The sequence shown here is derived from an EMBL/GenBank/DDBJ whole genome shotgun (WGS) entry which is preliminary data.</text>
</comment>
<dbReference type="PROSITE" id="PS51257">
    <property type="entry name" value="PROKAR_LIPOPROTEIN"/>
    <property type="match status" value="1"/>
</dbReference>
<reference evidence="3 4" key="1">
    <citation type="submission" date="2019-03" db="EMBL/GenBank/DDBJ databases">
        <title>Genomic Encyclopedia of Type Strains, Phase III (KMG-III): the genomes of soil and plant-associated and newly described type strains.</title>
        <authorList>
            <person name="Whitman W."/>
        </authorList>
    </citation>
    <scope>NUCLEOTIDE SEQUENCE [LARGE SCALE GENOMIC DNA]</scope>
    <source>
        <strain evidence="3 4">VKM Ac-2527</strain>
    </source>
</reference>
<protein>
    <submittedName>
        <fullName evidence="3">Sporulation and spore germination protein</fullName>
    </submittedName>
</protein>
<gene>
    <name evidence="3" type="ORF">EV643_10397</name>
</gene>
<dbReference type="InterPro" id="IPR019606">
    <property type="entry name" value="GerMN"/>
</dbReference>
<dbReference type="AlphaFoldDB" id="A0A4R6KMS3"/>
<feature type="signal peptide" evidence="1">
    <location>
        <begin position="1"/>
        <end position="18"/>
    </location>
</feature>
<dbReference type="Pfam" id="PF10646">
    <property type="entry name" value="Germane"/>
    <property type="match status" value="1"/>
</dbReference>
<dbReference type="OrthoDB" id="3226781at2"/>
<dbReference type="Pfam" id="PF25976">
    <property type="entry name" value="LpqB_N"/>
    <property type="match status" value="1"/>
</dbReference>
<dbReference type="InterPro" id="IPR018910">
    <property type="entry name" value="LpqB_C"/>
</dbReference>
<evidence type="ECO:0000259" key="2">
    <source>
        <dbReference type="SMART" id="SM00909"/>
    </source>
</evidence>
<feature type="chain" id="PRO_5039379369" evidence="1">
    <location>
        <begin position="19"/>
        <end position="586"/>
    </location>
</feature>
<feature type="domain" description="GerMN" evidence="2">
    <location>
        <begin position="203"/>
        <end position="290"/>
    </location>
</feature>
<accession>A0A4R6KMS3</accession>